<keyword evidence="2" id="KW-0067">ATP-binding</keyword>
<comment type="caution">
    <text evidence="9">The sequence shown here is derived from an EMBL/GenBank/DDBJ whole genome shotgun (WGS) entry which is preliminary data.</text>
</comment>
<dbReference type="PROSITE" id="PS00688">
    <property type="entry name" value="SIGMA54_INTERACT_3"/>
    <property type="match status" value="1"/>
</dbReference>
<dbReference type="PROSITE" id="PS00676">
    <property type="entry name" value="SIGMA54_INTERACT_2"/>
    <property type="match status" value="1"/>
</dbReference>
<dbReference type="InterPro" id="IPR002078">
    <property type="entry name" value="Sigma_54_int"/>
</dbReference>
<dbReference type="EMBL" id="LUKF01000001">
    <property type="protein sequence ID" value="KYG70395.1"/>
    <property type="molecule type" value="Genomic_DNA"/>
</dbReference>
<dbReference type="SUPFAM" id="SSF46689">
    <property type="entry name" value="Homeodomain-like"/>
    <property type="match status" value="1"/>
</dbReference>
<keyword evidence="4" id="KW-0238">DNA-binding</keyword>
<dbReference type="SUPFAM" id="SSF52172">
    <property type="entry name" value="CheY-like"/>
    <property type="match status" value="1"/>
</dbReference>
<sequence length="508" mass="56032">MLKVLVVDDDQGLRLSVKSALAVTQRFEVDEAFDGVNAMEKIKGGDKKYDLVILDVDMPRMNGLEALRQIKEFDPGIIAIIMTAHATLNDAIQAVKDGAYNYLPKPVGSDQLLQLIDKAVNAHNLISNIAASAPVMHEAGRKIIGHTSQMQKVFNIIHRLAKVDTPVLIRGASGTGKELVAKAIHYNSARKDEKFVAINCSAIPENLFESELFGHEKGSFTGADQRKIGKFQFAEGGTLFLDEVGDMPQLMQVKILRVLQEKLFTPVGSNREFPTNVRIIAATNRPLEDMIKAGTFREDLFYRLNVVPIFLPALAERKDDMDHMVNIFIKKFNQAHGKRINGIAPDAMAVLKKHTWPGNIRELENVIEHAFVLEMSNIITIASLPESLLIATGTNLIDVPPVMETAQSVASVGLASASQAHATLGDDDDADVGTDSEELDGEEIVPYNGSENLDFNAQKEAFEKEFIIKALKTFRGRINQTALHANIPKKTLLRKIEKYGIVAKDYAN</sequence>
<dbReference type="Gene3D" id="1.10.10.60">
    <property type="entry name" value="Homeodomain-like"/>
    <property type="match status" value="1"/>
</dbReference>
<dbReference type="Proteomes" id="UP000075391">
    <property type="component" value="Unassembled WGS sequence"/>
</dbReference>
<reference evidence="9 10" key="1">
    <citation type="submission" date="2016-03" db="EMBL/GenBank/DDBJ databases">
        <authorList>
            <person name="Ploux O."/>
        </authorList>
    </citation>
    <scope>NUCLEOTIDE SEQUENCE [LARGE SCALE GENOMIC DNA]</scope>
    <source>
        <strain evidence="9 10">BER2</strain>
    </source>
</reference>
<dbReference type="InterPro" id="IPR025944">
    <property type="entry name" value="Sigma_54_int_dom_CS"/>
</dbReference>
<evidence type="ECO:0000313" key="9">
    <source>
        <dbReference type="EMBL" id="KYG70395.1"/>
    </source>
</evidence>
<evidence type="ECO:0000256" key="4">
    <source>
        <dbReference type="ARBA" id="ARBA00023125"/>
    </source>
</evidence>
<evidence type="ECO:0000256" key="6">
    <source>
        <dbReference type="PROSITE-ProRule" id="PRU00169"/>
    </source>
</evidence>
<gene>
    <name evidence="9" type="ORF">AZI85_00095</name>
</gene>
<accession>A0A150WV77</accession>
<keyword evidence="6" id="KW-0597">Phosphoprotein</keyword>
<dbReference type="RefSeq" id="WP_063242188.1">
    <property type="nucleotide sequence ID" value="NZ_LUKF01000001.1"/>
</dbReference>
<dbReference type="AlphaFoldDB" id="A0A150WV77"/>
<dbReference type="Pfam" id="PF02954">
    <property type="entry name" value="HTH_8"/>
    <property type="match status" value="1"/>
</dbReference>
<dbReference type="SMART" id="SM00448">
    <property type="entry name" value="REC"/>
    <property type="match status" value="1"/>
</dbReference>
<dbReference type="InterPro" id="IPR025943">
    <property type="entry name" value="Sigma_54_int_dom_ATP-bd_2"/>
</dbReference>
<evidence type="ECO:0000256" key="5">
    <source>
        <dbReference type="ARBA" id="ARBA00023163"/>
    </source>
</evidence>
<dbReference type="SMART" id="SM00382">
    <property type="entry name" value="AAA"/>
    <property type="match status" value="1"/>
</dbReference>
<dbReference type="Gene3D" id="1.10.8.60">
    <property type="match status" value="1"/>
</dbReference>
<keyword evidence="5" id="KW-0804">Transcription</keyword>
<dbReference type="Gene3D" id="3.40.50.2300">
    <property type="match status" value="1"/>
</dbReference>
<dbReference type="GO" id="GO:0005524">
    <property type="term" value="F:ATP binding"/>
    <property type="evidence" value="ECO:0007669"/>
    <property type="project" value="UniProtKB-KW"/>
</dbReference>
<evidence type="ECO:0000313" key="10">
    <source>
        <dbReference type="Proteomes" id="UP000075391"/>
    </source>
</evidence>
<dbReference type="InterPro" id="IPR027417">
    <property type="entry name" value="P-loop_NTPase"/>
</dbReference>
<keyword evidence="1" id="KW-0547">Nucleotide-binding</keyword>
<evidence type="ECO:0000256" key="3">
    <source>
        <dbReference type="ARBA" id="ARBA00023015"/>
    </source>
</evidence>
<dbReference type="Pfam" id="PF00072">
    <property type="entry name" value="Response_reg"/>
    <property type="match status" value="1"/>
</dbReference>
<dbReference type="PROSITE" id="PS50045">
    <property type="entry name" value="SIGMA54_INTERACT_4"/>
    <property type="match status" value="1"/>
</dbReference>
<feature type="domain" description="Sigma-54 factor interaction" evidence="7">
    <location>
        <begin position="143"/>
        <end position="372"/>
    </location>
</feature>
<dbReference type="FunFam" id="3.40.50.300:FF:000006">
    <property type="entry name" value="DNA-binding transcriptional regulator NtrC"/>
    <property type="match status" value="1"/>
</dbReference>
<dbReference type="GO" id="GO:0006355">
    <property type="term" value="P:regulation of DNA-templated transcription"/>
    <property type="evidence" value="ECO:0007669"/>
    <property type="project" value="InterPro"/>
</dbReference>
<dbReference type="CDD" id="cd00156">
    <property type="entry name" value="REC"/>
    <property type="match status" value="1"/>
</dbReference>
<evidence type="ECO:0000256" key="1">
    <source>
        <dbReference type="ARBA" id="ARBA00022741"/>
    </source>
</evidence>
<keyword evidence="3" id="KW-0805">Transcription regulation</keyword>
<dbReference type="PANTHER" id="PTHR32071">
    <property type="entry name" value="TRANSCRIPTIONAL REGULATORY PROTEIN"/>
    <property type="match status" value="1"/>
</dbReference>
<dbReference type="InterPro" id="IPR011006">
    <property type="entry name" value="CheY-like_superfamily"/>
</dbReference>
<dbReference type="PROSITE" id="PS50110">
    <property type="entry name" value="RESPONSE_REGULATORY"/>
    <property type="match status" value="1"/>
</dbReference>
<feature type="modified residue" description="4-aspartylphosphate" evidence="6">
    <location>
        <position position="55"/>
    </location>
</feature>
<evidence type="ECO:0000259" key="8">
    <source>
        <dbReference type="PROSITE" id="PS50110"/>
    </source>
</evidence>
<dbReference type="InterPro" id="IPR003593">
    <property type="entry name" value="AAA+_ATPase"/>
</dbReference>
<dbReference type="CDD" id="cd00009">
    <property type="entry name" value="AAA"/>
    <property type="match status" value="1"/>
</dbReference>
<proteinExistence type="predicted"/>
<dbReference type="InterPro" id="IPR002197">
    <property type="entry name" value="HTH_Fis"/>
</dbReference>
<dbReference type="InterPro" id="IPR001789">
    <property type="entry name" value="Sig_transdc_resp-reg_receiver"/>
</dbReference>
<dbReference type="Pfam" id="PF00158">
    <property type="entry name" value="Sigma54_activat"/>
    <property type="match status" value="1"/>
</dbReference>
<feature type="domain" description="Response regulatory" evidence="8">
    <location>
        <begin position="3"/>
        <end position="120"/>
    </location>
</feature>
<dbReference type="GO" id="GO:0000160">
    <property type="term" value="P:phosphorelay signal transduction system"/>
    <property type="evidence" value="ECO:0007669"/>
    <property type="project" value="InterPro"/>
</dbReference>
<evidence type="ECO:0000256" key="2">
    <source>
        <dbReference type="ARBA" id="ARBA00022840"/>
    </source>
</evidence>
<dbReference type="SUPFAM" id="SSF52540">
    <property type="entry name" value="P-loop containing nucleoside triphosphate hydrolases"/>
    <property type="match status" value="1"/>
</dbReference>
<dbReference type="InterPro" id="IPR058031">
    <property type="entry name" value="AAA_lid_NorR"/>
</dbReference>
<name>A0A150WV77_BDEBC</name>
<dbReference type="Gene3D" id="3.40.50.300">
    <property type="entry name" value="P-loop containing nucleotide triphosphate hydrolases"/>
    <property type="match status" value="1"/>
</dbReference>
<dbReference type="GO" id="GO:0043565">
    <property type="term" value="F:sequence-specific DNA binding"/>
    <property type="evidence" value="ECO:0007669"/>
    <property type="project" value="InterPro"/>
</dbReference>
<dbReference type="OrthoDB" id="5287858at2"/>
<dbReference type="Pfam" id="PF25601">
    <property type="entry name" value="AAA_lid_14"/>
    <property type="match status" value="1"/>
</dbReference>
<protein>
    <submittedName>
        <fullName evidence="9">Two-component system response regulator</fullName>
    </submittedName>
</protein>
<organism evidence="9 10">
    <name type="scientific">Bdellovibrio bacteriovorus</name>
    <dbReference type="NCBI Taxonomy" id="959"/>
    <lineage>
        <taxon>Bacteria</taxon>
        <taxon>Pseudomonadati</taxon>
        <taxon>Bdellovibrionota</taxon>
        <taxon>Bdellovibrionia</taxon>
        <taxon>Bdellovibrionales</taxon>
        <taxon>Pseudobdellovibrionaceae</taxon>
        <taxon>Bdellovibrio</taxon>
    </lineage>
</organism>
<dbReference type="InterPro" id="IPR009057">
    <property type="entry name" value="Homeodomain-like_sf"/>
</dbReference>
<evidence type="ECO:0000259" key="7">
    <source>
        <dbReference type="PROSITE" id="PS50045"/>
    </source>
</evidence>